<proteinExistence type="predicted"/>
<comment type="caution">
    <text evidence="3">The sequence shown here is derived from an EMBL/GenBank/DDBJ whole genome shotgun (WGS) entry which is preliminary data.</text>
</comment>
<feature type="signal peptide" evidence="2">
    <location>
        <begin position="1"/>
        <end position="25"/>
    </location>
</feature>
<reference evidence="3 4" key="1">
    <citation type="submission" date="2021-03" db="EMBL/GenBank/DDBJ databases">
        <authorList>
            <person name="King G.J."/>
            <person name="Bancroft I."/>
            <person name="Baten A."/>
            <person name="Bloomfield J."/>
            <person name="Borpatragohain P."/>
            <person name="He Z."/>
            <person name="Irish N."/>
            <person name="Irwin J."/>
            <person name="Liu K."/>
            <person name="Mauleon R.P."/>
            <person name="Moore J."/>
            <person name="Morris R."/>
            <person name="Ostergaard L."/>
            <person name="Wang B."/>
            <person name="Wells R."/>
        </authorList>
    </citation>
    <scope>NUCLEOTIDE SEQUENCE [LARGE SCALE GENOMIC DNA]</scope>
    <source>
        <strain evidence="3">R-o-18</strain>
        <tissue evidence="3">Leaf</tissue>
    </source>
</reference>
<keyword evidence="2" id="KW-0732">Signal</keyword>
<evidence type="ECO:0000256" key="2">
    <source>
        <dbReference type="SAM" id="SignalP"/>
    </source>
</evidence>
<feature type="chain" id="PRO_5046030554" description="Leucine-rich repeat-containing N-terminal plant-type domain-containing protein" evidence="2">
    <location>
        <begin position="26"/>
        <end position="283"/>
    </location>
</feature>
<feature type="compositionally biased region" description="Gly residues" evidence="1">
    <location>
        <begin position="91"/>
        <end position="101"/>
    </location>
</feature>
<sequence length="283" mass="30586">MEANQLYGLYLLFVLLLSVSSPVTSDEVVSCTMCSSCDNPCNPVQSYPPPPPPSRPPPSPSTTTACPPPPSPPSSGGGGGSSYYYPPPSQSGGGKYPPPYGDGGQGYYYPPPYSGNYPTPPPPNPIVPYFPFYYHTPPPELCNGIFLFYTFILGRQIPPNDTTDQAYRFESVLTVLNNGREELKQWRVLVGFPPPMRSSFNGTKLLALVGNITIFGGYPASDLKTAIQTARDLDQMAARIELVGTQFMVIPPAIPTLSNISLVNDGWLCPEPTPPTPLNNYSN</sequence>
<evidence type="ECO:0000313" key="3">
    <source>
        <dbReference type="EMBL" id="KAG5394610.1"/>
    </source>
</evidence>
<feature type="region of interest" description="Disordered" evidence="1">
    <location>
        <begin position="47"/>
        <end position="101"/>
    </location>
</feature>
<dbReference type="PANTHER" id="PTHR31052:SF20">
    <property type="entry name" value="COBRA-LIKE PROTEIN 9"/>
    <property type="match status" value="1"/>
</dbReference>
<accession>A0ABQ7M8E3</accession>
<protein>
    <recommendedName>
        <fullName evidence="5">Leucine-rich repeat-containing N-terminal plant-type domain-containing protein</fullName>
    </recommendedName>
</protein>
<dbReference type="EMBL" id="JADBGQ010000006">
    <property type="protein sequence ID" value="KAG5394610.1"/>
    <property type="molecule type" value="Genomic_DNA"/>
</dbReference>
<organism evidence="3 4">
    <name type="scientific">Brassica rapa subsp. trilocularis</name>
    <dbReference type="NCBI Taxonomy" id="1813537"/>
    <lineage>
        <taxon>Eukaryota</taxon>
        <taxon>Viridiplantae</taxon>
        <taxon>Streptophyta</taxon>
        <taxon>Embryophyta</taxon>
        <taxon>Tracheophyta</taxon>
        <taxon>Spermatophyta</taxon>
        <taxon>Magnoliopsida</taxon>
        <taxon>eudicotyledons</taxon>
        <taxon>Gunneridae</taxon>
        <taxon>Pentapetalae</taxon>
        <taxon>rosids</taxon>
        <taxon>malvids</taxon>
        <taxon>Brassicales</taxon>
        <taxon>Brassicaceae</taxon>
        <taxon>Brassiceae</taxon>
        <taxon>Brassica</taxon>
    </lineage>
</organism>
<evidence type="ECO:0008006" key="5">
    <source>
        <dbReference type="Google" id="ProtNLM"/>
    </source>
</evidence>
<name>A0ABQ7M8E3_BRACM</name>
<keyword evidence="4" id="KW-1185">Reference proteome</keyword>
<dbReference type="PANTHER" id="PTHR31052">
    <property type="entry name" value="COBRA-LIKE PROTEIN 7"/>
    <property type="match status" value="1"/>
</dbReference>
<feature type="compositionally biased region" description="Pro residues" evidence="1">
    <location>
        <begin position="47"/>
        <end position="73"/>
    </location>
</feature>
<gene>
    <name evidence="3" type="primary">A06p046480.1_BraROA</name>
    <name evidence="3" type="ORF">IGI04_024573</name>
</gene>
<evidence type="ECO:0000256" key="1">
    <source>
        <dbReference type="SAM" id="MobiDB-lite"/>
    </source>
</evidence>
<dbReference type="Proteomes" id="UP000823674">
    <property type="component" value="Chromosome A06"/>
</dbReference>
<evidence type="ECO:0000313" key="4">
    <source>
        <dbReference type="Proteomes" id="UP000823674"/>
    </source>
</evidence>